<keyword evidence="3" id="KW-1185">Reference proteome</keyword>
<reference evidence="2" key="2">
    <citation type="submission" date="2021-03" db="UniProtKB">
        <authorList>
            <consortium name="EnsemblPlants"/>
        </authorList>
    </citation>
    <scope>IDENTIFICATION</scope>
</reference>
<evidence type="ECO:0000313" key="2">
    <source>
        <dbReference type="EnsemblPlants" id="AUR62037191-RA:cds"/>
    </source>
</evidence>
<dbReference type="Pfam" id="PF13456">
    <property type="entry name" value="RVT_3"/>
    <property type="match status" value="1"/>
</dbReference>
<dbReference type="InterPro" id="IPR014772">
    <property type="entry name" value="Munc13_dom-2"/>
</dbReference>
<evidence type="ECO:0000259" key="1">
    <source>
        <dbReference type="PROSITE" id="PS51259"/>
    </source>
</evidence>
<sequence length="441" mass="49588">MVETDASSLKGILEDLQKSGTHELAATLRDIEELLKGACKFEFNYVPREANEVAHQLATLAIQLDGHIMSHEDIPSCAKALNQLCVIIMEPLRDRLVTSLLQASLDGLIRVLLDGGPSRIFSQSDAKLIEEDLDILKEFFISGGDSLPRGVVENLVSRARHIIQLLGYETRELIEDLKSTVGHGGRSKLGADTETLLRILCHRGNWEASQFVKKQFKIPNPTPMEYNKQRGHMMLDRKWTSTKRCFEGSETLILCKQPSLRSPLTATSRHVRYLDIVPRSHSKPILPWERPNSDGKFVTHFDASPDLKGKSGDGIGWVTRNTEGVVLDTTHKFICGVLDPTQLDLHAFKEFTSMKPKFKGHQTLISDNSAAIYCLYAQAKLCRPVKNEILKNLAATVLKQVEENFPSDTHIKWVPREANNLADSMAQFARWEYLDRVAPIK</sequence>
<reference evidence="2" key="1">
    <citation type="journal article" date="2017" name="Nature">
        <title>The genome of Chenopodium quinoa.</title>
        <authorList>
            <person name="Jarvis D.E."/>
            <person name="Ho Y.S."/>
            <person name="Lightfoot D.J."/>
            <person name="Schmoeckel S.M."/>
            <person name="Li B."/>
            <person name="Borm T.J.A."/>
            <person name="Ohyanagi H."/>
            <person name="Mineta K."/>
            <person name="Michell C.T."/>
            <person name="Saber N."/>
            <person name="Kharbatia N.M."/>
            <person name="Rupper R.R."/>
            <person name="Sharp A.R."/>
            <person name="Dally N."/>
            <person name="Boughton B.A."/>
            <person name="Woo Y.H."/>
            <person name="Gao G."/>
            <person name="Schijlen E.G.W.M."/>
            <person name="Guo X."/>
            <person name="Momin A.A."/>
            <person name="Negrao S."/>
            <person name="Al-Babili S."/>
            <person name="Gehring C."/>
            <person name="Roessner U."/>
            <person name="Jung C."/>
            <person name="Murphy K."/>
            <person name="Arold S.T."/>
            <person name="Gojobori T."/>
            <person name="van der Linden C.G."/>
            <person name="van Loo E.N."/>
            <person name="Jellen E.N."/>
            <person name="Maughan P.J."/>
            <person name="Tester M."/>
        </authorList>
    </citation>
    <scope>NUCLEOTIDE SEQUENCE [LARGE SCALE GENOMIC DNA]</scope>
    <source>
        <strain evidence="2">cv. PI 614886</strain>
    </source>
</reference>
<dbReference type="EnsemblPlants" id="AUR62037191-RA">
    <property type="protein sequence ID" value="AUR62037191-RA:cds"/>
    <property type="gene ID" value="AUR62037191"/>
</dbReference>
<dbReference type="Proteomes" id="UP000596660">
    <property type="component" value="Unplaced"/>
</dbReference>
<proteinExistence type="predicted"/>
<name>A0A803MYB1_CHEQI</name>
<dbReference type="InterPro" id="IPR036397">
    <property type="entry name" value="RNaseH_sf"/>
</dbReference>
<organism evidence="2 3">
    <name type="scientific">Chenopodium quinoa</name>
    <name type="common">Quinoa</name>
    <dbReference type="NCBI Taxonomy" id="63459"/>
    <lineage>
        <taxon>Eukaryota</taxon>
        <taxon>Viridiplantae</taxon>
        <taxon>Streptophyta</taxon>
        <taxon>Embryophyta</taxon>
        <taxon>Tracheophyta</taxon>
        <taxon>Spermatophyta</taxon>
        <taxon>Magnoliopsida</taxon>
        <taxon>eudicotyledons</taxon>
        <taxon>Gunneridae</taxon>
        <taxon>Pentapetalae</taxon>
        <taxon>Caryophyllales</taxon>
        <taxon>Chenopodiaceae</taxon>
        <taxon>Chenopodioideae</taxon>
        <taxon>Atripliceae</taxon>
        <taxon>Chenopodium</taxon>
    </lineage>
</organism>
<dbReference type="GO" id="GO:0003676">
    <property type="term" value="F:nucleic acid binding"/>
    <property type="evidence" value="ECO:0007669"/>
    <property type="project" value="InterPro"/>
</dbReference>
<dbReference type="InterPro" id="IPR057984">
    <property type="entry name" value="PATROL1_C"/>
</dbReference>
<dbReference type="InterPro" id="IPR002156">
    <property type="entry name" value="RNaseH_domain"/>
</dbReference>
<dbReference type="Gene3D" id="3.30.420.10">
    <property type="entry name" value="Ribonuclease H-like superfamily/Ribonuclease H"/>
    <property type="match status" value="2"/>
</dbReference>
<dbReference type="Gramene" id="AUR62037191-RA">
    <property type="protein sequence ID" value="AUR62037191-RA:cds"/>
    <property type="gene ID" value="AUR62037191"/>
</dbReference>
<dbReference type="Pfam" id="PF25761">
    <property type="entry name" value="TPR_PATROL1"/>
    <property type="match status" value="1"/>
</dbReference>
<dbReference type="PANTHER" id="PTHR31280:SF2">
    <property type="entry name" value="PROTEIN UNC-13 HOMOLOG"/>
    <property type="match status" value="1"/>
</dbReference>
<feature type="domain" description="MHD2" evidence="1">
    <location>
        <begin position="67"/>
        <end position="177"/>
    </location>
</feature>
<dbReference type="PANTHER" id="PTHR31280">
    <property type="entry name" value="PROTEIN UNC-13 HOMOLOG"/>
    <property type="match status" value="1"/>
</dbReference>
<dbReference type="InterPro" id="IPR008528">
    <property type="entry name" value="unc-13_homologue"/>
</dbReference>
<dbReference type="AlphaFoldDB" id="A0A803MYB1"/>
<evidence type="ECO:0000313" key="3">
    <source>
        <dbReference type="Proteomes" id="UP000596660"/>
    </source>
</evidence>
<accession>A0A803MYB1</accession>
<dbReference type="PROSITE" id="PS51259">
    <property type="entry name" value="MHD2"/>
    <property type="match status" value="1"/>
</dbReference>
<dbReference type="GO" id="GO:0004523">
    <property type="term" value="F:RNA-DNA hybrid ribonuclease activity"/>
    <property type="evidence" value="ECO:0007669"/>
    <property type="project" value="InterPro"/>
</dbReference>
<protein>
    <recommendedName>
        <fullName evidence="1">MHD2 domain-containing protein</fullName>
    </recommendedName>
</protein>